<dbReference type="Proteomes" id="UP000321408">
    <property type="component" value="Chromosome"/>
</dbReference>
<dbReference type="OrthoDB" id="70849at2157"/>
<evidence type="ECO:0000313" key="1">
    <source>
        <dbReference type="EMBL" id="QEE17298.1"/>
    </source>
</evidence>
<proteinExistence type="predicted"/>
<protein>
    <submittedName>
        <fullName evidence="1">Uncharacterized protein</fullName>
    </submittedName>
</protein>
<evidence type="ECO:0000313" key="2">
    <source>
        <dbReference type="Proteomes" id="UP000321408"/>
    </source>
</evidence>
<gene>
    <name evidence="1" type="ORF">DSAG12_03130</name>
</gene>
<dbReference type="KEGG" id="psyt:DSAG12_03130"/>
<name>A0A5B9DDH7_9ARCH</name>
<dbReference type="AlphaFoldDB" id="A0A5B9DDH7"/>
<reference evidence="1 2" key="1">
    <citation type="journal article" date="2020" name="Nature">
        <title>Isolation of an archaeon at the prokaryote-eukaryote interface.</title>
        <authorList>
            <person name="Imachi H."/>
            <person name="Nobu M.K."/>
            <person name="Nakahara N."/>
            <person name="Morono Y."/>
            <person name="Ogawara M."/>
            <person name="Takaki Y."/>
            <person name="Takano Y."/>
            <person name="Uematsu K."/>
            <person name="Ikuta T."/>
            <person name="Ito M."/>
            <person name="Matsui Y."/>
            <person name="Miyazaki M."/>
            <person name="Murata K."/>
            <person name="Saito Y."/>
            <person name="Sakai S."/>
            <person name="Song C."/>
            <person name="Tasumi E."/>
            <person name="Yamanaka Y."/>
            <person name="Yamaguchi T."/>
            <person name="Kamagata Y."/>
            <person name="Tamaki H."/>
            <person name="Takai K."/>
        </authorList>
    </citation>
    <scope>NUCLEOTIDE SEQUENCE [LARGE SCALE GENOMIC DNA]</scope>
    <source>
        <strain evidence="1 2">MK-D1</strain>
    </source>
</reference>
<sequence length="177" mass="20174">MGIWKGKKKQQKGIVTQRCPKCLKANLRYASGISGLYSPAKIVCPDCGYKGSIYVDVTAEDEKEDLQLEMLRKEFPDLVEEQKSAYELAKITLKDKWHPNQETNHNILRAWCPFCADVNVVCSICKCPPEICSKHATEGLIGQLNDMYDDEIELCDVDPTIYKQIIQLFQNIIKEKS</sequence>
<keyword evidence="2" id="KW-1185">Reference proteome</keyword>
<dbReference type="GeneID" id="41331100"/>
<accession>A0A5B9DDH7</accession>
<dbReference type="EMBL" id="CP042905">
    <property type="protein sequence ID" value="QEE17298.1"/>
    <property type="molecule type" value="Genomic_DNA"/>
</dbReference>
<dbReference type="RefSeq" id="WP_147664194.1">
    <property type="nucleotide sequence ID" value="NZ_CP042905.2"/>
</dbReference>
<organism evidence="1 2">
    <name type="scientific">Promethearchaeum syntrophicum</name>
    <dbReference type="NCBI Taxonomy" id="2594042"/>
    <lineage>
        <taxon>Archaea</taxon>
        <taxon>Promethearchaeati</taxon>
        <taxon>Promethearchaeota</taxon>
        <taxon>Promethearchaeia</taxon>
        <taxon>Promethearchaeales</taxon>
        <taxon>Promethearchaeaceae</taxon>
        <taxon>Promethearchaeum</taxon>
    </lineage>
</organism>
<reference evidence="1 2" key="2">
    <citation type="journal article" date="2024" name="Int. J. Syst. Evol. Microbiol.">
        <title>Promethearchaeum syntrophicum gen. nov., sp. nov., an anaerobic, obligately syntrophic archaeon, the first isolate of the lineage 'Asgard' archaea, and proposal of the new archaeal phylum Promethearchaeota phyl. nov. and kingdom Promethearchaeati regn. nov.</title>
        <authorList>
            <person name="Imachi H."/>
            <person name="Nobu M.K."/>
            <person name="Kato S."/>
            <person name="Takaki Y."/>
            <person name="Miyazaki M."/>
            <person name="Miyata M."/>
            <person name="Ogawara M."/>
            <person name="Saito Y."/>
            <person name="Sakai S."/>
            <person name="Tahara Y.O."/>
            <person name="Takano Y."/>
            <person name="Tasumi E."/>
            <person name="Uematsu K."/>
            <person name="Yoshimura T."/>
            <person name="Itoh T."/>
            <person name="Ohkuma M."/>
            <person name="Takai K."/>
        </authorList>
    </citation>
    <scope>NUCLEOTIDE SEQUENCE [LARGE SCALE GENOMIC DNA]</scope>
    <source>
        <strain evidence="1 2">MK-D1</strain>
    </source>
</reference>